<dbReference type="GO" id="GO:0034220">
    <property type="term" value="P:monoatomic ion transmembrane transport"/>
    <property type="evidence" value="ECO:0007669"/>
    <property type="project" value="UniProtKB-KW"/>
</dbReference>
<evidence type="ECO:0000313" key="4">
    <source>
        <dbReference type="EMBL" id="KAF4381360.1"/>
    </source>
</evidence>
<keyword evidence="3" id="KW-0812">Transmembrane</keyword>
<dbReference type="PANTHER" id="PTHR45651">
    <property type="entry name" value="CYCLIC NUCLEOTIDE-GATED ION CHANNEL 15-RELATED-RELATED"/>
    <property type="match status" value="1"/>
</dbReference>
<proteinExistence type="predicted"/>
<dbReference type="Gene3D" id="2.60.120.10">
    <property type="entry name" value="Jelly Rolls"/>
    <property type="match status" value="1"/>
</dbReference>
<evidence type="ECO:0000313" key="6">
    <source>
        <dbReference type="Proteomes" id="UP000583929"/>
    </source>
</evidence>
<keyword evidence="1" id="KW-0813">Transport</keyword>
<comment type="caution">
    <text evidence="5">The sequence shown here is derived from an EMBL/GenBank/DDBJ whole genome shotgun (WGS) entry which is preliminary data.</text>
</comment>
<dbReference type="SUPFAM" id="SSF51206">
    <property type="entry name" value="cAMP-binding domain-like"/>
    <property type="match status" value="1"/>
</dbReference>
<dbReference type="AlphaFoldDB" id="A0A7J6GEH6"/>
<dbReference type="Proteomes" id="UP000583929">
    <property type="component" value="Unassembled WGS sequence"/>
</dbReference>
<dbReference type="EMBL" id="JAATIQ010000110">
    <property type="protein sequence ID" value="KAF4381360.1"/>
    <property type="molecule type" value="Genomic_DNA"/>
</dbReference>
<accession>A0A7J6GEH6</accession>
<feature type="transmembrane region" description="Helical" evidence="3">
    <location>
        <begin position="27"/>
        <end position="46"/>
    </location>
</feature>
<sequence>MRKNSTQIAMENSLGPNLLTSTVVEEITFAIIVAILGLVLFSLLIGNMQYKWIATSGIDEEAILKDFPVDLRRDIKRHVCLDLVRQVLLFDQMDEKMLDAIRERLKPSLSTVGTCHKIPKRERTELVFGE</sequence>
<evidence type="ECO:0000256" key="3">
    <source>
        <dbReference type="SAM" id="Phobius"/>
    </source>
</evidence>
<keyword evidence="3" id="KW-0472">Membrane</keyword>
<evidence type="ECO:0000256" key="1">
    <source>
        <dbReference type="ARBA" id="ARBA00023286"/>
    </source>
</evidence>
<keyword evidence="3" id="KW-1133">Transmembrane helix</keyword>
<evidence type="ECO:0000313" key="5">
    <source>
        <dbReference type="EMBL" id="KAF4381361.1"/>
    </source>
</evidence>
<keyword evidence="2" id="KW-0407">Ion channel</keyword>
<dbReference type="PANTHER" id="PTHR45651:SF16">
    <property type="entry name" value="PROTEIN CNGC15A"/>
    <property type="match status" value="1"/>
</dbReference>
<dbReference type="InterPro" id="IPR018490">
    <property type="entry name" value="cNMP-bd_dom_sf"/>
</dbReference>
<dbReference type="InterPro" id="IPR014710">
    <property type="entry name" value="RmlC-like_jellyroll"/>
</dbReference>
<gene>
    <name evidence="4" type="ORF">G4B88_030267</name>
    <name evidence="5" type="ORF">G4B88_030268</name>
</gene>
<name>A0A7J6GEH6_CANSA</name>
<organism evidence="5 6">
    <name type="scientific">Cannabis sativa</name>
    <name type="common">Hemp</name>
    <name type="synonym">Marijuana</name>
    <dbReference type="NCBI Taxonomy" id="3483"/>
    <lineage>
        <taxon>Eukaryota</taxon>
        <taxon>Viridiplantae</taxon>
        <taxon>Streptophyta</taxon>
        <taxon>Embryophyta</taxon>
        <taxon>Tracheophyta</taxon>
        <taxon>Spermatophyta</taxon>
        <taxon>Magnoliopsida</taxon>
        <taxon>eudicotyledons</taxon>
        <taxon>Gunneridae</taxon>
        <taxon>Pentapetalae</taxon>
        <taxon>rosids</taxon>
        <taxon>fabids</taxon>
        <taxon>Rosales</taxon>
        <taxon>Cannabaceae</taxon>
        <taxon>Cannabis</taxon>
    </lineage>
</organism>
<keyword evidence="1" id="KW-0406">Ion transport</keyword>
<reference evidence="5 6" key="1">
    <citation type="journal article" date="2020" name="bioRxiv">
        <title>Sequence and annotation of 42 cannabis genomes reveals extensive copy number variation in cannabinoid synthesis and pathogen resistance genes.</title>
        <authorList>
            <person name="Mckernan K.J."/>
            <person name="Helbert Y."/>
            <person name="Kane L.T."/>
            <person name="Ebling H."/>
            <person name="Zhang L."/>
            <person name="Liu B."/>
            <person name="Eaton Z."/>
            <person name="Mclaughlin S."/>
            <person name="Kingan S."/>
            <person name="Baybayan P."/>
            <person name="Concepcion G."/>
            <person name="Jordan M."/>
            <person name="Riva A."/>
            <person name="Barbazuk W."/>
            <person name="Harkins T."/>
        </authorList>
    </citation>
    <scope>NUCLEOTIDE SEQUENCE [LARGE SCALE GENOMIC DNA]</scope>
    <source>
        <strain evidence="6">cv. Jamaican Lion 4</strain>
        <strain evidence="5">Father</strain>
        <tissue evidence="5">Leaf</tissue>
    </source>
</reference>
<evidence type="ECO:0000256" key="2">
    <source>
        <dbReference type="ARBA" id="ARBA00023303"/>
    </source>
</evidence>
<protein>
    <submittedName>
        <fullName evidence="5">Uncharacterized protein</fullName>
    </submittedName>
</protein>
<dbReference type="EMBL" id="JAATIQ010000110">
    <property type="protein sequence ID" value="KAF4381361.1"/>
    <property type="molecule type" value="Genomic_DNA"/>
</dbReference>
<keyword evidence="6" id="KW-1185">Reference proteome</keyword>
<dbReference type="GO" id="GO:0016020">
    <property type="term" value="C:membrane"/>
    <property type="evidence" value="ECO:0007669"/>
    <property type="project" value="UniProtKB-SubCell"/>
</dbReference>
<keyword evidence="1" id="KW-1071">Ligand-gated ion channel</keyword>